<dbReference type="SUPFAM" id="SSF53822">
    <property type="entry name" value="Periplasmic binding protein-like I"/>
    <property type="match status" value="1"/>
</dbReference>
<dbReference type="EMBL" id="JAIWQS010000002">
    <property type="protein sequence ID" value="KAJ8771762.1"/>
    <property type="molecule type" value="Genomic_DNA"/>
</dbReference>
<evidence type="ECO:0000256" key="9">
    <source>
        <dbReference type="ARBA" id="ARBA00023170"/>
    </source>
</evidence>
<feature type="domain" description="Ionotropic glutamate receptor C-terminal" evidence="17">
    <location>
        <begin position="441"/>
        <end position="773"/>
    </location>
</feature>
<dbReference type="Gene3D" id="3.40.190.10">
    <property type="entry name" value="Periplasmic binding protein-like II"/>
    <property type="match status" value="1"/>
</dbReference>
<keyword evidence="9 13" id="KW-0675">Receptor</keyword>
<dbReference type="InterPro" id="IPR044440">
    <property type="entry name" value="GABAb_receptor_plant_PBP1"/>
</dbReference>
<gene>
    <name evidence="18" type="ORF">K2173_026939</name>
</gene>
<dbReference type="GO" id="GO:0016020">
    <property type="term" value="C:membrane"/>
    <property type="evidence" value="ECO:0007669"/>
    <property type="project" value="UniProtKB-SubCell"/>
</dbReference>
<keyword evidence="19" id="KW-1185">Reference proteome</keyword>
<comment type="caution">
    <text evidence="18">The sequence shown here is derived from an EMBL/GenBank/DDBJ whole genome shotgun (WGS) entry which is preliminary data.</text>
</comment>
<dbReference type="Pfam" id="PF01094">
    <property type="entry name" value="ANF_receptor"/>
    <property type="match status" value="1"/>
</dbReference>
<evidence type="ECO:0000256" key="3">
    <source>
        <dbReference type="ARBA" id="ARBA00022448"/>
    </source>
</evidence>
<evidence type="ECO:0000256" key="1">
    <source>
        <dbReference type="ARBA" id="ARBA00004141"/>
    </source>
</evidence>
<evidence type="ECO:0000256" key="4">
    <source>
        <dbReference type="ARBA" id="ARBA00022692"/>
    </source>
</evidence>
<dbReference type="SUPFAM" id="SSF53850">
    <property type="entry name" value="Periplasmic binding protein-like II"/>
    <property type="match status" value="1"/>
</dbReference>
<dbReference type="InterPro" id="IPR001828">
    <property type="entry name" value="ANF_lig-bd_rcpt"/>
</dbReference>
<proteinExistence type="inferred from homology"/>
<evidence type="ECO:0000256" key="12">
    <source>
        <dbReference type="ARBA" id="ARBA00023303"/>
    </source>
</evidence>
<accession>A0AAV8TXL4</accession>
<feature type="transmembrane region" description="Helical" evidence="15">
    <location>
        <begin position="559"/>
        <end position="579"/>
    </location>
</feature>
<evidence type="ECO:0000259" key="17">
    <source>
        <dbReference type="SMART" id="SM00079"/>
    </source>
</evidence>
<evidence type="ECO:0000256" key="13">
    <source>
        <dbReference type="PIRNR" id="PIRNR037090"/>
    </source>
</evidence>
<keyword evidence="10" id="KW-0325">Glycoprotein</keyword>
<reference evidence="18 19" key="1">
    <citation type="submission" date="2021-09" db="EMBL/GenBank/DDBJ databases">
        <title>Genomic insights and catalytic innovation underlie evolution of tropane alkaloids biosynthesis.</title>
        <authorList>
            <person name="Wang Y.-J."/>
            <person name="Tian T."/>
            <person name="Huang J.-P."/>
            <person name="Huang S.-X."/>
        </authorList>
    </citation>
    <scope>NUCLEOTIDE SEQUENCE [LARGE SCALE GENOMIC DNA]</scope>
    <source>
        <strain evidence="18">KIB-2018</strain>
        <tissue evidence="18">Leaf</tissue>
    </source>
</reference>
<keyword evidence="14" id="KW-1015">Disulfide bond</keyword>
<dbReference type="SMART" id="SM00079">
    <property type="entry name" value="PBPe"/>
    <property type="match status" value="1"/>
</dbReference>
<dbReference type="Gene3D" id="1.10.287.70">
    <property type="match status" value="1"/>
</dbReference>
<keyword evidence="4 15" id="KW-0812">Transmembrane</keyword>
<dbReference type="GO" id="GO:0015276">
    <property type="term" value="F:ligand-gated monoatomic ion channel activity"/>
    <property type="evidence" value="ECO:0007669"/>
    <property type="project" value="InterPro"/>
</dbReference>
<dbReference type="InterPro" id="IPR028082">
    <property type="entry name" value="Peripla_BP_I"/>
</dbReference>
<feature type="transmembrane region" description="Helical" evidence="15">
    <location>
        <begin position="616"/>
        <end position="636"/>
    </location>
</feature>
<evidence type="ECO:0000256" key="7">
    <source>
        <dbReference type="ARBA" id="ARBA00023065"/>
    </source>
</evidence>
<keyword evidence="8 13" id="KW-0472">Membrane</keyword>
<keyword evidence="7 13" id="KW-0406">Ion transport</keyword>
<name>A0AAV8TXL4_9ROSI</name>
<sequence>MCRFLSIFFTFLLFLGSKATASGGGNNCSLTLRVIGIIGGVFDDTRRVGKEQKVAMEMALADFCHSKKLQLELIFSRGSSAAIELIDSKKVQAIVGTMNAQEAAIFSEINKNIKDITIISLTSPAIIPPLMGKQLPNFLQMSSHITLHLQCLAAIVSHFRWRKVTAVYEHDNGLSSDSGIVTLLSEKLKDIDSEIEYHLAFPSLSSLTNPESVIELQLNKLKSRSNRVFIIVKSSLKLAIMMFEKAKQMGMMEKGYVWIVADDIASCLDSVDSSVLGNMEGVIGFRTHFNDTKHLFKQFKFRFLRKYGSEYPEEEEYSNLSIFALRAYDATWAIAQAMELSENHTNWKHISGIIQSSNSEGLSGKIRFENNRLWQLPTFEVVNVVSDGYRKMAFWSPEFGFSEIHDKSNGSLVDLGPIYWPGGMKNVPKGWATCDADRPLKIGVPAKGAFDQFVRVTFDQGDNRTYVTGFSINVFEAVVKHLPYNFPYVLVPFFGTYDDMVKQVSYKALDAAVGDTEIMSDRLQYAQFSHPYVDSGLVMVVTLKSEKYNLTWMLKVFTLHMWLLIISMHMLVCFVVWLIERRANTDFQGFGDMLWFSVTVIFNAHREPLKSGIARFVLGPWLFVILIVISTFTASLTSKMTISRLQPSVLDVETLKSSNAGVGCNGNSFIVRYLIDVLHFKPENIKSIKSINDYPEAFETGEIKAAFFVEPHANVFLAKHCEGYTKTGHSFQLGGFGFAFPKGSALAFDMSEAILKVIESGEMRQLQANLISSSNCSSSDSNGANSEIPPGPFVLIFSIPGGIAAVFGLFVAFRRVEENSQILNRIQVYLTRRGIMKLFFKDKHFIKHLIRQNGPRKSKRDTGRRKKKTQWEEMSNLKRIYRRKFPNFQKIEFKIW</sequence>
<dbReference type="AlphaFoldDB" id="A0AAV8TXL4"/>
<feature type="transmembrane region" description="Helical" evidence="15">
    <location>
        <begin position="793"/>
        <end position="813"/>
    </location>
</feature>
<dbReference type="PIRSF" id="PIRSF037090">
    <property type="entry name" value="Iontro_Glu-like_rcpt_pln"/>
    <property type="match status" value="1"/>
</dbReference>
<feature type="disulfide bond" evidence="14">
    <location>
        <begin position="721"/>
        <end position="776"/>
    </location>
</feature>
<dbReference type="CDD" id="cd13686">
    <property type="entry name" value="GluR_Plant"/>
    <property type="match status" value="1"/>
</dbReference>
<dbReference type="FunFam" id="3.40.50.2300:FF:000188">
    <property type="entry name" value="Glutamate receptor"/>
    <property type="match status" value="1"/>
</dbReference>
<keyword evidence="3 13" id="KW-0813">Transport</keyword>
<organism evidence="18 19">
    <name type="scientific">Erythroxylum novogranatense</name>
    <dbReference type="NCBI Taxonomy" id="1862640"/>
    <lineage>
        <taxon>Eukaryota</taxon>
        <taxon>Viridiplantae</taxon>
        <taxon>Streptophyta</taxon>
        <taxon>Embryophyta</taxon>
        <taxon>Tracheophyta</taxon>
        <taxon>Spermatophyta</taxon>
        <taxon>Magnoliopsida</taxon>
        <taxon>eudicotyledons</taxon>
        <taxon>Gunneridae</taxon>
        <taxon>Pentapetalae</taxon>
        <taxon>rosids</taxon>
        <taxon>fabids</taxon>
        <taxon>Malpighiales</taxon>
        <taxon>Erythroxylaceae</taxon>
        <taxon>Erythroxylum</taxon>
    </lineage>
</organism>
<dbReference type="Pfam" id="PF00060">
    <property type="entry name" value="Lig_chan"/>
    <property type="match status" value="1"/>
</dbReference>
<dbReference type="CDD" id="cd19990">
    <property type="entry name" value="PBP1_GABAb_receptor_plant"/>
    <property type="match status" value="1"/>
</dbReference>
<evidence type="ECO:0000256" key="11">
    <source>
        <dbReference type="ARBA" id="ARBA00023286"/>
    </source>
</evidence>
<keyword evidence="11 13" id="KW-1071">Ligand-gated ion channel</keyword>
<evidence type="ECO:0000256" key="14">
    <source>
        <dbReference type="PIRSR" id="PIRSR037090-50"/>
    </source>
</evidence>
<dbReference type="InterPro" id="IPR001320">
    <property type="entry name" value="Iontro_rcpt_C"/>
</dbReference>
<dbReference type="InterPro" id="IPR017103">
    <property type="entry name" value="Iontropic_Glu_rcpt_pln"/>
</dbReference>
<evidence type="ECO:0000256" key="5">
    <source>
        <dbReference type="ARBA" id="ARBA00022729"/>
    </source>
</evidence>
<evidence type="ECO:0000256" key="15">
    <source>
        <dbReference type="SAM" id="Phobius"/>
    </source>
</evidence>
<keyword evidence="6 15" id="KW-1133">Transmembrane helix</keyword>
<protein>
    <recommendedName>
        <fullName evidence="13">Glutamate receptor</fullName>
    </recommendedName>
</protein>
<evidence type="ECO:0000256" key="8">
    <source>
        <dbReference type="ARBA" id="ARBA00023136"/>
    </source>
</evidence>
<evidence type="ECO:0000256" key="2">
    <source>
        <dbReference type="ARBA" id="ARBA00008685"/>
    </source>
</evidence>
<comment type="similarity">
    <text evidence="2 13">Belongs to the glutamate-gated ion channel (TC 1.A.10.1) family.</text>
</comment>
<comment type="subcellular location">
    <subcellularLocation>
        <location evidence="1">Membrane</location>
        <topology evidence="1">Multi-pass membrane protein</topology>
    </subcellularLocation>
</comment>
<feature type="signal peptide" evidence="16">
    <location>
        <begin position="1"/>
        <end position="21"/>
    </location>
</feature>
<evidence type="ECO:0000313" key="18">
    <source>
        <dbReference type="EMBL" id="KAJ8771762.1"/>
    </source>
</evidence>
<evidence type="ECO:0000256" key="6">
    <source>
        <dbReference type="ARBA" id="ARBA00022989"/>
    </source>
</evidence>
<evidence type="ECO:0000256" key="16">
    <source>
        <dbReference type="SAM" id="SignalP"/>
    </source>
</evidence>
<keyword evidence="12 13" id="KW-0407">Ion channel</keyword>
<dbReference type="Gene3D" id="3.40.50.2300">
    <property type="match status" value="3"/>
</dbReference>
<feature type="chain" id="PRO_5043664494" description="Glutamate receptor" evidence="16">
    <location>
        <begin position="22"/>
        <end position="896"/>
    </location>
</feature>
<dbReference type="InterPro" id="IPR015683">
    <property type="entry name" value="Ionotropic_Glu_rcpt"/>
</dbReference>
<dbReference type="Proteomes" id="UP001159364">
    <property type="component" value="Linkage Group LG02"/>
</dbReference>
<comment type="function">
    <text evidence="13">Glutamate-gated receptor that probably acts as non-selective cation channel.</text>
</comment>
<evidence type="ECO:0000313" key="19">
    <source>
        <dbReference type="Proteomes" id="UP001159364"/>
    </source>
</evidence>
<dbReference type="PANTHER" id="PTHR18966">
    <property type="entry name" value="IONOTROPIC GLUTAMATE RECEPTOR"/>
    <property type="match status" value="1"/>
</dbReference>
<dbReference type="FunFam" id="1.10.287.70:FF:000172">
    <property type="entry name" value="Glutamate receptor"/>
    <property type="match status" value="1"/>
</dbReference>
<keyword evidence="5 16" id="KW-0732">Signal</keyword>
<evidence type="ECO:0000256" key="10">
    <source>
        <dbReference type="ARBA" id="ARBA00023180"/>
    </source>
</evidence>